<dbReference type="KEGG" id="mik:FOE78_15840"/>
<gene>
    <name evidence="1" type="ORF">FOE78_15840</name>
</gene>
<accession>A0A516Q1E1</accession>
<name>A0A516Q1E1_9ACTN</name>
<keyword evidence="2" id="KW-1185">Reference proteome</keyword>
<dbReference type="EMBL" id="CP041692">
    <property type="protein sequence ID" value="QDP97202.1"/>
    <property type="molecule type" value="Genomic_DNA"/>
</dbReference>
<organism evidence="1 2">
    <name type="scientific">Microlunatus elymi</name>
    <dbReference type="NCBI Taxonomy" id="2596828"/>
    <lineage>
        <taxon>Bacteria</taxon>
        <taxon>Bacillati</taxon>
        <taxon>Actinomycetota</taxon>
        <taxon>Actinomycetes</taxon>
        <taxon>Propionibacteriales</taxon>
        <taxon>Propionibacteriaceae</taxon>
        <taxon>Microlunatus</taxon>
    </lineage>
</organism>
<dbReference type="OrthoDB" id="9798247at2"/>
<sequence>MPRIGEDHRTLLEQLGYLWRAQLDGLVTSSKIILCCYDPAKRDAALKVLWRCDDHEYRLVGDFHADQPQSVLLVCRSDRADSAT</sequence>
<protein>
    <submittedName>
        <fullName evidence="1">Uncharacterized protein</fullName>
    </submittedName>
</protein>
<dbReference type="AlphaFoldDB" id="A0A516Q1E1"/>
<dbReference type="RefSeq" id="WP_143987163.1">
    <property type="nucleotide sequence ID" value="NZ_CP041692.1"/>
</dbReference>
<reference evidence="1 2" key="1">
    <citation type="submission" date="2019-07" db="EMBL/GenBank/DDBJ databases">
        <title>Microlunatus dokdonensis sp. nov. isolated from the rhizospheric soil of the wild plant Elymus tsukushiensis.</title>
        <authorList>
            <person name="Ghim S.-Y."/>
            <person name="Hwang Y.-J."/>
            <person name="Son J.-S."/>
            <person name="Shin J.-H."/>
        </authorList>
    </citation>
    <scope>NUCLEOTIDE SEQUENCE [LARGE SCALE GENOMIC DNA]</scope>
    <source>
        <strain evidence="1 2">KUDC0627</strain>
    </source>
</reference>
<proteinExistence type="predicted"/>
<dbReference type="Proteomes" id="UP000319263">
    <property type="component" value="Chromosome"/>
</dbReference>
<evidence type="ECO:0000313" key="1">
    <source>
        <dbReference type="EMBL" id="QDP97202.1"/>
    </source>
</evidence>
<evidence type="ECO:0000313" key="2">
    <source>
        <dbReference type="Proteomes" id="UP000319263"/>
    </source>
</evidence>